<reference evidence="9 10" key="1">
    <citation type="submission" date="2024-03" db="EMBL/GenBank/DDBJ databases">
        <authorList>
            <person name="Jo J.-H."/>
        </authorList>
    </citation>
    <scope>NUCLEOTIDE SEQUENCE [LARGE SCALE GENOMIC DNA]</scope>
    <source>
        <strain evidence="9 10">PS1R-30</strain>
    </source>
</reference>
<dbReference type="SUPFAM" id="SSF103473">
    <property type="entry name" value="MFS general substrate transporter"/>
    <property type="match status" value="1"/>
</dbReference>
<keyword evidence="5 7" id="KW-1133">Transmembrane helix</keyword>
<evidence type="ECO:0000259" key="8">
    <source>
        <dbReference type="PROSITE" id="PS50850"/>
    </source>
</evidence>
<evidence type="ECO:0000313" key="9">
    <source>
        <dbReference type="EMBL" id="MEJ5976905.1"/>
    </source>
</evidence>
<feature type="transmembrane region" description="Helical" evidence="7">
    <location>
        <begin position="407"/>
        <end position="427"/>
    </location>
</feature>
<evidence type="ECO:0000256" key="2">
    <source>
        <dbReference type="ARBA" id="ARBA00008335"/>
    </source>
</evidence>
<evidence type="ECO:0000256" key="4">
    <source>
        <dbReference type="ARBA" id="ARBA00022692"/>
    </source>
</evidence>
<dbReference type="InterPro" id="IPR036259">
    <property type="entry name" value="MFS_trans_sf"/>
</dbReference>
<feature type="transmembrane region" description="Helical" evidence="7">
    <location>
        <begin position="157"/>
        <end position="175"/>
    </location>
</feature>
<evidence type="ECO:0000256" key="3">
    <source>
        <dbReference type="ARBA" id="ARBA00022448"/>
    </source>
</evidence>
<sequence>MDKTEAGDGYNRRSLFWICTLLVFTAALSFSIRTGASGAIKAALLDGPAPLHSGEMIAAALGNAFLGFALSLLAISPLLDMIGAKRVVLFSSACFILGPGLILLSPEMSGIDAVYRMLNIGMVVCGLGWGAMEASVNPVTAALYPDDKTHRLNTLHAWWPAGLIVGGLLSVLLLSQLELPWQATVALIPVPAIACALFALRQPFPETESSAMGVPFTQMIAEPFKRPSFWIFPAIMFLTASAELAPGSWVDIALTQTVGMPGILVLVYVSAIMFVMRHFAGALEKRFSDIGLLFFSTVPAAIGLYGLSIASSPLTALLAATLWAFGVCFLWPTMLAAASRRFPRGGSWSIGIVGFAGAMAIYFVLPQIGAIYDRAKLEKAGGESAFAALQPGPELGQVLAYAAEQSFQAIAVIPLVLFVIFGAVWVAERRSRAITRTNSVEPAE</sequence>
<dbReference type="PANTHER" id="PTHR23514">
    <property type="entry name" value="BYPASS OF STOP CODON PROTEIN 6"/>
    <property type="match status" value="1"/>
</dbReference>
<evidence type="ECO:0000256" key="1">
    <source>
        <dbReference type="ARBA" id="ARBA00004127"/>
    </source>
</evidence>
<feature type="transmembrane region" description="Helical" evidence="7">
    <location>
        <begin position="87"/>
        <end position="105"/>
    </location>
</feature>
<organism evidence="9 10">
    <name type="scientific">Novosphingobium anseongense</name>
    <dbReference type="NCBI Taxonomy" id="3133436"/>
    <lineage>
        <taxon>Bacteria</taxon>
        <taxon>Pseudomonadati</taxon>
        <taxon>Pseudomonadota</taxon>
        <taxon>Alphaproteobacteria</taxon>
        <taxon>Sphingomonadales</taxon>
        <taxon>Sphingomonadaceae</taxon>
        <taxon>Novosphingobium</taxon>
    </lineage>
</organism>
<feature type="transmembrane region" description="Helical" evidence="7">
    <location>
        <begin position="15"/>
        <end position="36"/>
    </location>
</feature>
<feature type="transmembrane region" description="Helical" evidence="7">
    <location>
        <begin position="229"/>
        <end position="250"/>
    </location>
</feature>
<dbReference type="EMBL" id="JBBHJZ010000002">
    <property type="protein sequence ID" value="MEJ5976905.1"/>
    <property type="molecule type" value="Genomic_DNA"/>
</dbReference>
<feature type="transmembrane region" description="Helical" evidence="7">
    <location>
        <begin position="262"/>
        <end position="280"/>
    </location>
</feature>
<evidence type="ECO:0000256" key="7">
    <source>
        <dbReference type="SAM" id="Phobius"/>
    </source>
</evidence>
<evidence type="ECO:0000256" key="5">
    <source>
        <dbReference type="ARBA" id="ARBA00022989"/>
    </source>
</evidence>
<protein>
    <submittedName>
        <fullName evidence="9">MFS transporter</fullName>
    </submittedName>
</protein>
<evidence type="ECO:0000313" key="10">
    <source>
        <dbReference type="Proteomes" id="UP001361239"/>
    </source>
</evidence>
<feature type="transmembrane region" description="Helical" evidence="7">
    <location>
        <begin position="292"/>
        <end position="310"/>
    </location>
</feature>
<keyword evidence="4 7" id="KW-0812">Transmembrane</keyword>
<dbReference type="InterPro" id="IPR051788">
    <property type="entry name" value="MFS_Transporter"/>
</dbReference>
<feature type="transmembrane region" description="Helical" evidence="7">
    <location>
        <begin position="117"/>
        <end position="136"/>
    </location>
</feature>
<feature type="transmembrane region" description="Helical" evidence="7">
    <location>
        <begin position="181"/>
        <end position="200"/>
    </location>
</feature>
<dbReference type="Proteomes" id="UP001361239">
    <property type="component" value="Unassembled WGS sequence"/>
</dbReference>
<keyword evidence="3" id="KW-0813">Transport</keyword>
<comment type="subcellular location">
    <subcellularLocation>
        <location evidence="1">Endomembrane system</location>
        <topology evidence="1">Multi-pass membrane protein</topology>
    </subcellularLocation>
</comment>
<comment type="similarity">
    <text evidence="2">Belongs to the major facilitator superfamily.</text>
</comment>
<name>A0ABU8RUY8_9SPHN</name>
<feature type="domain" description="Major facilitator superfamily (MFS) profile" evidence="8">
    <location>
        <begin position="15"/>
        <end position="429"/>
    </location>
</feature>
<comment type="caution">
    <text evidence="9">The sequence shown here is derived from an EMBL/GenBank/DDBJ whole genome shotgun (WGS) entry which is preliminary data.</text>
</comment>
<proteinExistence type="inferred from homology"/>
<feature type="transmembrane region" description="Helical" evidence="7">
    <location>
        <begin position="350"/>
        <end position="372"/>
    </location>
</feature>
<dbReference type="Gene3D" id="1.20.1250.20">
    <property type="entry name" value="MFS general substrate transporter like domains"/>
    <property type="match status" value="2"/>
</dbReference>
<dbReference type="PANTHER" id="PTHR23514:SF3">
    <property type="entry name" value="BYPASS OF STOP CODON PROTEIN 6"/>
    <property type="match status" value="1"/>
</dbReference>
<keyword evidence="6 7" id="KW-0472">Membrane</keyword>
<keyword evidence="10" id="KW-1185">Reference proteome</keyword>
<feature type="transmembrane region" description="Helical" evidence="7">
    <location>
        <begin position="56"/>
        <end position="75"/>
    </location>
</feature>
<gene>
    <name evidence="9" type="ORF">WG901_09690</name>
</gene>
<dbReference type="InterPro" id="IPR011701">
    <property type="entry name" value="MFS"/>
</dbReference>
<dbReference type="InterPro" id="IPR020846">
    <property type="entry name" value="MFS_dom"/>
</dbReference>
<feature type="transmembrane region" description="Helical" evidence="7">
    <location>
        <begin position="316"/>
        <end position="338"/>
    </location>
</feature>
<dbReference type="PROSITE" id="PS50850">
    <property type="entry name" value="MFS"/>
    <property type="match status" value="1"/>
</dbReference>
<dbReference type="RefSeq" id="WP_339586864.1">
    <property type="nucleotide sequence ID" value="NZ_JBBHJZ010000002.1"/>
</dbReference>
<evidence type="ECO:0000256" key="6">
    <source>
        <dbReference type="ARBA" id="ARBA00023136"/>
    </source>
</evidence>
<accession>A0ABU8RUY8</accession>
<dbReference type="Pfam" id="PF07690">
    <property type="entry name" value="MFS_1"/>
    <property type="match status" value="1"/>
</dbReference>